<protein>
    <submittedName>
        <fullName evidence="2">Uncharacterized protein</fullName>
    </submittedName>
</protein>
<feature type="non-terminal residue" evidence="2">
    <location>
        <position position="1"/>
    </location>
</feature>
<name>A0ABN9PI28_9DINO</name>
<feature type="compositionally biased region" description="Low complexity" evidence="1">
    <location>
        <begin position="21"/>
        <end position="36"/>
    </location>
</feature>
<comment type="caution">
    <text evidence="2">The sequence shown here is derived from an EMBL/GenBank/DDBJ whole genome shotgun (WGS) entry which is preliminary data.</text>
</comment>
<organism evidence="2 3">
    <name type="scientific">Prorocentrum cordatum</name>
    <dbReference type="NCBI Taxonomy" id="2364126"/>
    <lineage>
        <taxon>Eukaryota</taxon>
        <taxon>Sar</taxon>
        <taxon>Alveolata</taxon>
        <taxon>Dinophyceae</taxon>
        <taxon>Prorocentrales</taxon>
        <taxon>Prorocentraceae</taxon>
        <taxon>Prorocentrum</taxon>
    </lineage>
</organism>
<accession>A0ABN9PI28</accession>
<feature type="region of interest" description="Disordered" evidence="1">
    <location>
        <begin position="1"/>
        <end position="42"/>
    </location>
</feature>
<reference evidence="2" key="1">
    <citation type="submission" date="2023-10" db="EMBL/GenBank/DDBJ databases">
        <authorList>
            <person name="Chen Y."/>
            <person name="Shah S."/>
            <person name="Dougan E. K."/>
            <person name="Thang M."/>
            <person name="Chan C."/>
        </authorList>
    </citation>
    <scope>NUCLEOTIDE SEQUENCE [LARGE SCALE GENOMIC DNA]</scope>
</reference>
<proteinExistence type="predicted"/>
<sequence length="317" mass="34192">TACGGRRGRRRAARRARASGRRAAAPTAGRAAAARAPLWQGPGGRAQQPLCEASPSWMGIFPAVAALTLHTCTATLQSVEDMLYDTPPARPSWTLNQDMAVCKDRSVSEEPYEPLCPPGFYLCCATCSRSSCYSTEDAVLSWRGLPECLLCEAGDFCSGCDMFKVCPPNEQPGREGPRISQRGTSQIVECETCPLGQEASFSRDACAPKYTDVCNEKAVQRCIRGCRSDIPANGKKLTECEYMKCSMYCTKAWSDECAARYSEHCTFLVNEKFATGLGVESDVPRLYGCDVDCSGTRSLRLAPAASAALALAVLVGR</sequence>
<dbReference type="Proteomes" id="UP001189429">
    <property type="component" value="Unassembled WGS sequence"/>
</dbReference>
<evidence type="ECO:0000313" key="3">
    <source>
        <dbReference type="Proteomes" id="UP001189429"/>
    </source>
</evidence>
<feature type="compositionally biased region" description="Basic residues" evidence="1">
    <location>
        <begin position="1"/>
        <end position="20"/>
    </location>
</feature>
<gene>
    <name evidence="2" type="ORF">PCOR1329_LOCUS2079</name>
</gene>
<dbReference type="EMBL" id="CAUYUJ010000514">
    <property type="protein sequence ID" value="CAK0791009.1"/>
    <property type="molecule type" value="Genomic_DNA"/>
</dbReference>
<evidence type="ECO:0000256" key="1">
    <source>
        <dbReference type="SAM" id="MobiDB-lite"/>
    </source>
</evidence>
<keyword evidence="3" id="KW-1185">Reference proteome</keyword>
<evidence type="ECO:0000313" key="2">
    <source>
        <dbReference type="EMBL" id="CAK0791009.1"/>
    </source>
</evidence>